<feature type="compositionally biased region" description="Basic and acidic residues" evidence="1">
    <location>
        <begin position="38"/>
        <end position="61"/>
    </location>
</feature>
<reference evidence="3" key="3">
    <citation type="submission" date="2020-02" db="EMBL/GenBank/DDBJ databases">
        <authorList>
            <person name="Matsumoto Y."/>
            <person name="Motooka D."/>
            <person name="Nakamura S."/>
        </authorList>
    </citation>
    <scope>NUCLEOTIDE SEQUENCE</scope>
    <source>
        <strain evidence="3">JCM 6377</strain>
    </source>
</reference>
<keyword evidence="5" id="KW-1185">Reference proteome</keyword>
<evidence type="ECO:0000313" key="6">
    <source>
        <dbReference type="Proteomes" id="UP000465302"/>
    </source>
</evidence>
<dbReference type="EMBL" id="BLKS01000001">
    <property type="protein sequence ID" value="GFG51897.1"/>
    <property type="molecule type" value="Genomic_DNA"/>
</dbReference>
<dbReference type="AlphaFoldDB" id="A0A2A7N8F9"/>
<sequence length="310" mass="32839">MASTKYIGYLGGAAVAAGVGAAIAVAGAATASADTTEDGVKSEPAKHETKTDRPKPLEKLTRHLGHAADQVTKAASSHRNSSTDKQTAKSNDANVSATQITVRKPKLTPQEFEAQQVERLKRLFQPRESAAPTAATTNNDNDVVVQAEPNTGLPNPFGATDHEPVGIPTPVVQIRDQLSDAAPKDLKPFVREGVEQAYRGTQMVPWVNAIVPISKIVPKLGDALGGDLDARQIIVNELIKTTPPGSFLYYGYDIVADLTNQEDPARKLKEGAFSTAWNFLDPLGLLHDPEKGLSGIEGDRPPGIGNSLGA</sequence>
<evidence type="ECO:0000313" key="5">
    <source>
        <dbReference type="Proteomes" id="UP000220914"/>
    </source>
</evidence>
<gene>
    <name evidence="4" type="ORF">CQY20_07380</name>
    <name evidence="3" type="ORF">MAGR_33380</name>
</gene>
<feature type="region of interest" description="Disordered" evidence="1">
    <location>
        <begin position="30"/>
        <end position="110"/>
    </location>
</feature>
<evidence type="ECO:0000313" key="3">
    <source>
        <dbReference type="EMBL" id="GFG51897.1"/>
    </source>
</evidence>
<evidence type="ECO:0000313" key="4">
    <source>
        <dbReference type="EMBL" id="PEG40402.1"/>
    </source>
</evidence>
<evidence type="ECO:0000256" key="1">
    <source>
        <dbReference type="SAM" id="MobiDB-lite"/>
    </source>
</evidence>
<keyword evidence="2" id="KW-0732">Signal</keyword>
<reference evidence="4 5" key="1">
    <citation type="submission" date="2017-10" db="EMBL/GenBank/DDBJ databases">
        <title>The new phylogeny of genus Mycobacterium.</title>
        <authorList>
            <person name="Tortoli E."/>
            <person name="Trovato A."/>
            <person name="Cirillo D.M."/>
        </authorList>
    </citation>
    <scope>NUCLEOTIDE SEQUENCE [LARGE SCALE GENOMIC DNA]</scope>
    <source>
        <strain evidence="4 5">CCUG37673</strain>
    </source>
</reference>
<name>A0A2A7N8F9_MYCAG</name>
<accession>A0A2A7N8F9</accession>
<dbReference type="Proteomes" id="UP000465302">
    <property type="component" value="Unassembled WGS sequence"/>
</dbReference>
<protein>
    <submittedName>
        <fullName evidence="4">Uncharacterized protein</fullName>
    </submittedName>
</protein>
<proteinExistence type="predicted"/>
<dbReference type="OrthoDB" id="4724753at2"/>
<comment type="caution">
    <text evidence="4">The sequence shown here is derived from an EMBL/GenBank/DDBJ whole genome shotgun (WGS) entry which is preliminary data.</text>
</comment>
<reference evidence="3 6" key="2">
    <citation type="journal article" date="2019" name="Emerg. Microbes Infect.">
        <title>Comprehensive subspecies identification of 175 nontuberculous mycobacteria species based on 7547 genomic profiles.</title>
        <authorList>
            <person name="Matsumoto Y."/>
            <person name="Kinjo T."/>
            <person name="Motooka D."/>
            <person name="Nabeya D."/>
            <person name="Jung N."/>
            <person name="Uechi K."/>
            <person name="Horii T."/>
            <person name="Iida T."/>
            <person name="Fujita J."/>
            <person name="Nakamura S."/>
        </authorList>
    </citation>
    <scope>NUCLEOTIDE SEQUENCE [LARGE SCALE GENOMIC DNA]</scope>
    <source>
        <strain evidence="3 6">JCM 6377</strain>
    </source>
</reference>
<dbReference type="EMBL" id="PDCP01000010">
    <property type="protein sequence ID" value="PEG40402.1"/>
    <property type="molecule type" value="Genomic_DNA"/>
</dbReference>
<organism evidence="4 5">
    <name type="scientific">Mycolicibacterium agri</name>
    <name type="common">Mycobacterium agri</name>
    <dbReference type="NCBI Taxonomy" id="36811"/>
    <lineage>
        <taxon>Bacteria</taxon>
        <taxon>Bacillati</taxon>
        <taxon>Actinomycetota</taxon>
        <taxon>Actinomycetes</taxon>
        <taxon>Mycobacteriales</taxon>
        <taxon>Mycobacteriaceae</taxon>
        <taxon>Mycolicibacterium</taxon>
    </lineage>
</organism>
<feature type="chain" id="PRO_5038298525" evidence="2">
    <location>
        <begin position="29"/>
        <end position="310"/>
    </location>
</feature>
<dbReference type="Proteomes" id="UP000220914">
    <property type="component" value="Unassembled WGS sequence"/>
</dbReference>
<feature type="region of interest" description="Disordered" evidence="1">
    <location>
        <begin position="291"/>
        <end position="310"/>
    </location>
</feature>
<dbReference type="RefSeq" id="WP_097939428.1">
    <property type="nucleotide sequence ID" value="NZ_BLKS01000001.1"/>
</dbReference>
<feature type="signal peptide" evidence="2">
    <location>
        <begin position="1"/>
        <end position="28"/>
    </location>
</feature>
<evidence type="ECO:0000256" key="2">
    <source>
        <dbReference type="SAM" id="SignalP"/>
    </source>
</evidence>
<feature type="compositionally biased region" description="Polar residues" evidence="1">
    <location>
        <begin position="73"/>
        <end position="101"/>
    </location>
</feature>